<gene>
    <name evidence="8" type="ORF">ACFOE0_05845</name>
</gene>
<dbReference type="InterPro" id="IPR016174">
    <property type="entry name" value="Di-haem_cyt_TM"/>
</dbReference>
<name>A0ABV7GAL3_9GAMM</name>
<dbReference type="Pfam" id="PF01292">
    <property type="entry name" value="Ni_hydr_CYTB"/>
    <property type="match status" value="1"/>
</dbReference>
<sequence length="221" mass="24754">MSASVKVWDFPTRLFHWALVALIGGLWWTADAGEMEWHMVLAYSLGALLLFRIIWGFMGSDTSRFRDFVHGPRTVIGYASSLKTRGVTPHSGHNPLGGYMVVVMLLAIAVQFTTGLFATDDVFTEGPLYAYVSSDTADWMTWVHKKNFDFILVLVGLHLLAVLVHMFKGDALLGAMFTGRRQGIAERNLQFAPLWQALVILAVIGALMGYFLIWPVYSNMY</sequence>
<feature type="transmembrane region" description="Helical" evidence="6">
    <location>
        <begin position="150"/>
        <end position="173"/>
    </location>
</feature>
<evidence type="ECO:0000256" key="3">
    <source>
        <dbReference type="ARBA" id="ARBA00022692"/>
    </source>
</evidence>
<reference evidence="9" key="1">
    <citation type="journal article" date="2019" name="Int. J. Syst. Evol. Microbiol.">
        <title>The Global Catalogue of Microorganisms (GCM) 10K type strain sequencing project: providing services to taxonomists for standard genome sequencing and annotation.</title>
        <authorList>
            <consortium name="The Broad Institute Genomics Platform"/>
            <consortium name="The Broad Institute Genome Sequencing Center for Infectious Disease"/>
            <person name="Wu L."/>
            <person name="Ma J."/>
        </authorList>
    </citation>
    <scope>NUCLEOTIDE SEQUENCE [LARGE SCALE GENOMIC DNA]</scope>
    <source>
        <strain evidence="9">KCTC 52277</strain>
    </source>
</reference>
<comment type="subcellular location">
    <subcellularLocation>
        <location evidence="1">Cell membrane</location>
        <topology evidence="1">Multi-pass membrane protein</topology>
    </subcellularLocation>
</comment>
<dbReference type="InterPro" id="IPR011577">
    <property type="entry name" value="Cyt_b561_bac/Ni-Hgenase"/>
</dbReference>
<evidence type="ECO:0000259" key="7">
    <source>
        <dbReference type="Pfam" id="PF01292"/>
    </source>
</evidence>
<comment type="caution">
    <text evidence="8">The sequence shown here is derived from an EMBL/GenBank/DDBJ whole genome shotgun (WGS) entry which is preliminary data.</text>
</comment>
<evidence type="ECO:0000256" key="5">
    <source>
        <dbReference type="ARBA" id="ARBA00023136"/>
    </source>
</evidence>
<dbReference type="RefSeq" id="WP_248935052.1">
    <property type="nucleotide sequence ID" value="NZ_JAKILF010000002.1"/>
</dbReference>
<dbReference type="EMBL" id="JBHRTD010000006">
    <property type="protein sequence ID" value="MFC3137713.1"/>
    <property type="molecule type" value="Genomic_DNA"/>
</dbReference>
<evidence type="ECO:0000313" key="9">
    <source>
        <dbReference type="Proteomes" id="UP001595621"/>
    </source>
</evidence>
<evidence type="ECO:0000256" key="4">
    <source>
        <dbReference type="ARBA" id="ARBA00022989"/>
    </source>
</evidence>
<dbReference type="InterPro" id="IPR051542">
    <property type="entry name" value="Hydrogenase_cytochrome"/>
</dbReference>
<protein>
    <submittedName>
        <fullName evidence="8">Cytochrome b/b6 domain-containing protein</fullName>
    </submittedName>
</protein>
<dbReference type="Proteomes" id="UP001595621">
    <property type="component" value="Unassembled WGS sequence"/>
</dbReference>
<evidence type="ECO:0000256" key="6">
    <source>
        <dbReference type="SAM" id="Phobius"/>
    </source>
</evidence>
<keyword evidence="3 6" id="KW-0812">Transmembrane</keyword>
<feature type="transmembrane region" description="Helical" evidence="6">
    <location>
        <begin position="194"/>
        <end position="217"/>
    </location>
</feature>
<feature type="domain" description="Cytochrome b561 bacterial/Ni-hydrogenase" evidence="7">
    <location>
        <begin position="7"/>
        <end position="179"/>
    </location>
</feature>
<dbReference type="PANTHER" id="PTHR30485:SF2">
    <property type="entry name" value="BLL0597 PROTEIN"/>
    <property type="match status" value="1"/>
</dbReference>
<keyword evidence="5 6" id="KW-0472">Membrane</keyword>
<accession>A0ABV7GAL3</accession>
<evidence type="ECO:0000256" key="2">
    <source>
        <dbReference type="ARBA" id="ARBA00022475"/>
    </source>
</evidence>
<dbReference type="PANTHER" id="PTHR30485">
    <property type="entry name" value="NI/FE-HYDROGENASE 1 B-TYPE CYTOCHROME SUBUNIT"/>
    <property type="match status" value="1"/>
</dbReference>
<dbReference type="Gene3D" id="1.20.950.20">
    <property type="entry name" value="Transmembrane di-heme cytochromes, Chain C"/>
    <property type="match status" value="1"/>
</dbReference>
<evidence type="ECO:0000313" key="8">
    <source>
        <dbReference type="EMBL" id="MFC3137713.1"/>
    </source>
</evidence>
<organism evidence="8 9">
    <name type="scientific">Shewanella submarina</name>
    <dbReference type="NCBI Taxonomy" id="2016376"/>
    <lineage>
        <taxon>Bacteria</taxon>
        <taxon>Pseudomonadati</taxon>
        <taxon>Pseudomonadota</taxon>
        <taxon>Gammaproteobacteria</taxon>
        <taxon>Alteromonadales</taxon>
        <taxon>Shewanellaceae</taxon>
        <taxon>Shewanella</taxon>
    </lineage>
</organism>
<keyword evidence="9" id="KW-1185">Reference proteome</keyword>
<proteinExistence type="predicted"/>
<feature type="transmembrane region" description="Helical" evidence="6">
    <location>
        <begin position="96"/>
        <end position="118"/>
    </location>
</feature>
<keyword evidence="2" id="KW-1003">Cell membrane</keyword>
<dbReference type="SUPFAM" id="SSF81342">
    <property type="entry name" value="Transmembrane di-heme cytochromes"/>
    <property type="match status" value="1"/>
</dbReference>
<keyword evidence="4 6" id="KW-1133">Transmembrane helix</keyword>
<feature type="transmembrane region" description="Helical" evidence="6">
    <location>
        <begin position="12"/>
        <end position="28"/>
    </location>
</feature>
<feature type="transmembrane region" description="Helical" evidence="6">
    <location>
        <begin position="40"/>
        <end position="58"/>
    </location>
</feature>
<evidence type="ECO:0000256" key="1">
    <source>
        <dbReference type="ARBA" id="ARBA00004651"/>
    </source>
</evidence>